<protein>
    <recommendedName>
        <fullName evidence="5">3-isopropylmalate dehydratase</fullName>
        <ecNumber evidence="5">4.2.1.33</ecNumber>
    </recommendedName>
</protein>
<dbReference type="AlphaFoldDB" id="I0IC89"/>
<proteinExistence type="predicted"/>
<dbReference type="InterPro" id="IPR000573">
    <property type="entry name" value="AconitaseA/IPMdHydase_ssu_swvl"/>
</dbReference>
<dbReference type="OrthoDB" id="9777465at2"/>
<dbReference type="EC" id="4.2.1.33" evidence="5"/>
<evidence type="ECO:0000256" key="3">
    <source>
        <dbReference type="ARBA" id="ARBA00004729"/>
    </source>
</evidence>
<evidence type="ECO:0000256" key="6">
    <source>
        <dbReference type="ARBA" id="ARBA00023239"/>
    </source>
</evidence>
<gene>
    <name evidence="8" type="primary">leuD</name>
    <name evidence="8" type="ordered locus">PSMK_07180</name>
</gene>
<dbReference type="SUPFAM" id="SSF52016">
    <property type="entry name" value="LeuD/IlvD-like"/>
    <property type="match status" value="1"/>
</dbReference>
<dbReference type="PANTHER" id="PTHR43345:SF2">
    <property type="entry name" value="3-ISOPROPYLMALATE DEHYDRATASE SMALL SUBUNIT 1"/>
    <property type="match status" value="1"/>
</dbReference>
<evidence type="ECO:0000256" key="1">
    <source>
        <dbReference type="ARBA" id="ARBA00000491"/>
    </source>
</evidence>
<comment type="subunit">
    <text evidence="4">Heterodimer of LeuC and LeuD.</text>
</comment>
<feature type="domain" description="Aconitase A/isopropylmalate dehydratase small subunit swivel" evidence="7">
    <location>
        <begin position="78"/>
        <end position="131"/>
    </location>
</feature>
<organism evidence="8 9">
    <name type="scientific">Phycisphaera mikurensis (strain NBRC 102666 / KCTC 22515 / FYK2301M01)</name>
    <dbReference type="NCBI Taxonomy" id="1142394"/>
    <lineage>
        <taxon>Bacteria</taxon>
        <taxon>Pseudomonadati</taxon>
        <taxon>Planctomycetota</taxon>
        <taxon>Phycisphaerae</taxon>
        <taxon>Phycisphaerales</taxon>
        <taxon>Phycisphaeraceae</taxon>
        <taxon>Phycisphaera</taxon>
    </lineage>
</organism>
<sequence>MEQDQAARRIAGKAFVLGDDIDTDQIIPAEYLAYNPSDPEERKFFGMYANVGVPKGQSGLPGGNLRFVPEGEFHSAYKIVIGGKNFGCGSSREHAPLALAEAGVEVVVAEFYARIFFRNSVNGGYLLPMEATERLCDGAVETGDECEVDLDAATLTNRRTGKRYALNPLGDVQPIVDAGGVFAYARQEGMLS</sequence>
<keyword evidence="9" id="KW-1185">Reference proteome</keyword>
<dbReference type="HOGENOM" id="CLU_081378_1_1_0"/>
<comment type="catalytic activity">
    <reaction evidence="1">
        <text>(2R,3S)-3-isopropylmalate = (2S)-2-isopropylmalate</text>
        <dbReference type="Rhea" id="RHEA:32287"/>
        <dbReference type="ChEBI" id="CHEBI:1178"/>
        <dbReference type="ChEBI" id="CHEBI:35121"/>
        <dbReference type="EC" id="4.2.1.33"/>
    </reaction>
</comment>
<reference evidence="8 9" key="1">
    <citation type="submission" date="2012-02" db="EMBL/GenBank/DDBJ databases">
        <title>Complete genome sequence of Phycisphaera mikurensis NBRC 102666.</title>
        <authorList>
            <person name="Ankai A."/>
            <person name="Hosoyama A."/>
            <person name="Terui Y."/>
            <person name="Sekine M."/>
            <person name="Fukai R."/>
            <person name="Kato Y."/>
            <person name="Nakamura S."/>
            <person name="Yamada-Narita S."/>
            <person name="Kawakoshi A."/>
            <person name="Fukunaga Y."/>
            <person name="Yamazaki S."/>
            <person name="Fujita N."/>
        </authorList>
    </citation>
    <scope>NUCLEOTIDE SEQUENCE [LARGE SCALE GENOMIC DNA]</scope>
    <source>
        <strain evidence="9">NBRC 102666 / KCTC 22515 / FYK2301M01</strain>
    </source>
</reference>
<dbReference type="PANTHER" id="PTHR43345">
    <property type="entry name" value="3-ISOPROPYLMALATE DEHYDRATASE SMALL SUBUNIT 2-RELATED-RELATED"/>
    <property type="match status" value="1"/>
</dbReference>
<evidence type="ECO:0000313" key="9">
    <source>
        <dbReference type="Proteomes" id="UP000007881"/>
    </source>
</evidence>
<comment type="function">
    <text evidence="2">Catalyzes the isomerization between 2-isopropylmalate and 3-isopropylmalate, via the formation of 2-isopropylmaleate.</text>
</comment>
<keyword evidence="6 8" id="KW-0456">Lyase</keyword>
<evidence type="ECO:0000313" key="8">
    <source>
        <dbReference type="EMBL" id="BAM02877.1"/>
    </source>
</evidence>
<dbReference type="KEGG" id="phm:PSMK_07180"/>
<dbReference type="eggNOG" id="COG0066">
    <property type="taxonomic scope" value="Bacteria"/>
</dbReference>
<evidence type="ECO:0000259" key="7">
    <source>
        <dbReference type="Pfam" id="PF00694"/>
    </source>
</evidence>
<dbReference type="GO" id="GO:0003861">
    <property type="term" value="F:3-isopropylmalate dehydratase activity"/>
    <property type="evidence" value="ECO:0007669"/>
    <property type="project" value="UniProtKB-EC"/>
</dbReference>
<dbReference type="Proteomes" id="UP000007881">
    <property type="component" value="Chromosome"/>
</dbReference>
<dbReference type="Gene3D" id="3.20.19.10">
    <property type="entry name" value="Aconitase, domain 4"/>
    <property type="match status" value="1"/>
</dbReference>
<evidence type="ECO:0000256" key="4">
    <source>
        <dbReference type="ARBA" id="ARBA00011271"/>
    </source>
</evidence>
<evidence type="ECO:0000256" key="5">
    <source>
        <dbReference type="ARBA" id="ARBA00011998"/>
    </source>
</evidence>
<evidence type="ECO:0000256" key="2">
    <source>
        <dbReference type="ARBA" id="ARBA00002695"/>
    </source>
</evidence>
<dbReference type="STRING" id="1142394.PSMK_07180"/>
<accession>I0IC89</accession>
<dbReference type="InterPro" id="IPR015928">
    <property type="entry name" value="Aconitase/3IPM_dehydase_swvl"/>
</dbReference>
<dbReference type="CDD" id="cd01577">
    <property type="entry name" value="IPMI_Swivel"/>
    <property type="match status" value="1"/>
</dbReference>
<dbReference type="EMBL" id="AP012338">
    <property type="protein sequence ID" value="BAM02877.1"/>
    <property type="molecule type" value="Genomic_DNA"/>
</dbReference>
<dbReference type="InterPro" id="IPR033940">
    <property type="entry name" value="IPMI_Swivel"/>
</dbReference>
<comment type="pathway">
    <text evidence="3">Amino-acid biosynthesis; L-leucine biosynthesis; L-leucine from 3-methyl-2-oxobutanoate: step 2/4.</text>
</comment>
<dbReference type="RefSeq" id="WP_014436097.1">
    <property type="nucleotide sequence ID" value="NC_017080.1"/>
</dbReference>
<dbReference type="Pfam" id="PF00694">
    <property type="entry name" value="Aconitase_C"/>
    <property type="match status" value="1"/>
</dbReference>
<dbReference type="InterPro" id="IPR050075">
    <property type="entry name" value="LeuD"/>
</dbReference>
<name>I0IC89_PHYMF</name>